<keyword evidence="2 5" id="KW-0812">Transmembrane</keyword>
<keyword evidence="3 5" id="KW-1133">Transmembrane helix</keyword>
<evidence type="ECO:0000313" key="7">
    <source>
        <dbReference type="EMBL" id="SUK81410.1"/>
    </source>
</evidence>
<dbReference type="PANTHER" id="PTHR43077">
    <property type="entry name" value="TRANSPORT PERMEASE YVFS-RELATED"/>
    <property type="match status" value="1"/>
</dbReference>
<keyword evidence="4 5" id="KW-0472">Membrane</keyword>
<feature type="transmembrane region" description="Helical" evidence="5">
    <location>
        <begin position="21"/>
        <end position="41"/>
    </location>
</feature>
<dbReference type="PANTHER" id="PTHR43077:SF11">
    <property type="entry name" value="TRANSPORT PERMEASE YVFS-RELATED"/>
    <property type="match status" value="1"/>
</dbReference>
<dbReference type="GO" id="GO:0016020">
    <property type="term" value="C:membrane"/>
    <property type="evidence" value="ECO:0007669"/>
    <property type="project" value="UniProtKB-SubCell"/>
</dbReference>
<evidence type="ECO:0000256" key="3">
    <source>
        <dbReference type="ARBA" id="ARBA00022989"/>
    </source>
</evidence>
<evidence type="ECO:0000256" key="5">
    <source>
        <dbReference type="SAM" id="Phobius"/>
    </source>
</evidence>
<organism evidence="7 8">
    <name type="scientific">Staphylococcus aureus</name>
    <dbReference type="NCBI Taxonomy" id="1280"/>
    <lineage>
        <taxon>Bacteria</taxon>
        <taxon>Bacillati</taxon>
        <taxon>Bacillota</taxon>
        <taxon>Bacilli</taxon>
        <taxon>Bacillales</taxon>
        <taxon>Staphylococcaceae</taxon>
        <taxon>Staphylococcus</taxon>
    </lineage>
</organism>
<evidence type="ECO:0000256" key="4">
    <source>
        <dbReference type="ARBA" id="ARBA00023136"/>
    </source>
</evidence>
<dbReference type="InterPro" id="IPR013525">
    <property type="entry name" value="ABC2_TM"/>
</dbReference>
<accession>A0A380E0N5</accession>
<dbReference type="GO" id="GO:0140359">
    <property type="term" value="F:ABC-type transporter activity"/>
    <property type="evidence" value="ECO:0007669"/>
    <property type="project" value="InterPro"/>
</dbReference>
<proteinExistence type="predicted"/>
<evidence type="ECO:0000256" key="2">
    <source>
        <dbReference type="ARBA" id="ARBA00022692"/>
    </source>
</evidence>
<name>A0A380E0N5_STAAU</name>
<feature type="domain" description="ABC-2 type transporter transmembrane" evidence="6">
    <location>
        <begin position="15"/>
        <end position="118"/>
    </location>
</feature>
<dbReference type="Pfam" id="PF12698">
    <property type="entry name" value="ABC2_membrane_3"/>
    <property type="match status" value="1"/>
</dbReference>
<protein>
    <submittedName>
        <fullName evidence="7">ABC-2 type transporter family protein</fullName>
    </submittedName>
</protein>
<dbReference type="EMBL" id="UHAQ01000003">
    <property type="protein sequence ID" value="SUK81410.1"/>
    <property type="molecule type" value="Genomic_DNA"/>
</dbReference>
<evidence type="ECO:0000313" key="8">
    <source>
        <dbReference type="Proteomes" id="UP000254502"/>
    </source>
</evidence>
<dbReference type="Proteomes" id="UP000254502">
    <property type="component" value="Unassembled WGS sequence"/>
</dbReference>
<feature type="transmembrane region" description="Helical" evidence="5">
    <location>
        <begin position="48"/>
        <end position="67"/>
    </location>
</feature>
<dbReference type="InterPro" id="IPR051328">
    <property type="entry name" value="T7SS_ABC-Transporter"/>
</dbReference>
<comment type="subcellular location">
    <subcellularLocation>
        <location evidence="1">Membrane</location>
        <topology evidence="1">Multi-pass membrane protein</topology>
    </subcellularLocation>
</comment>
<dbReference type="AlphaFoldDB" id="A0A380E0N5"/>
<evidence type="ECO:0000256" key="1">
    <source>
        <dbReference type="ARBA" id="ARBA00004141"/>
    </source>
</evidence>
<sequence length="128" mass="14249">MIGHFYKGVTLSISQWIESGVLLWLGASLLITFGVLFSLINDIQKASALGNIVTIGLAVLGGLWFPVNTFPNWLQHIAHVLPSYHLRKLGLDIVSNHHIDLRSFGILILYAVGSLIVVYCIRHFKRAE</sequence>
<evidence type="ECO:0000259" key="6">
    <source>
        <dbReference type="Pfam" id="PF12698"/>
    </source>
</evidence>
<reference evidence="7 8" key="1">
    <citation type="submission" date="2018-06" db="EMBL/GenBank/DDBJ databases">
        <authorList>
            <consortium name="Pathogen Informatics"/>
            <person name="Doyle S."/>
        </authorList>
    </citation>
    <scope>NUCLEOTIDE SEQUENCE [LARGE SCALE GENOMIC DNA]</scope>
    <source>
        <strain evidence="7 8">NCTC5664</strain>
    </source>
</reference>
<gene>
    <name evidence="7" type="ORF">NCTC5664_02121</name>
</gene>
<feature type="transmembrane region" description="Helical" evidence="5">
    <location>
        <begin position="101"/>
        <end position="121"/>
    </location>
</feature>